<reference evidence="1 2" key="1">
    <citation type="submission" date="2024-05" db="EMBL/GenBank/DDBJ databases">
        <title>Genome sequencing and assembly of Indian major carp, Cirrhinus mrigala (Hamilton, 1822).</title>
        <authorList>
            <person name="Mohindra V."/>
            <person name="Chowdhury L.M."/>
            <person name="Lal K."/>
            <person name="Jena J.K."/>
        </authorList>
    </citation>
    <scope>NUCLEOTIDE SEQUENCE [LARGE SCALE GENOMIC DNA]</scope>
    <source>
        <strain evidence="1">CM1030</strain>
        <tissue evidence="1">Blood</tissue>
    </source>
</reference>
<evidence type="ECO:0000313" key="2">
    <source>
        <dbReference type="Proteomes" id="UP001529510"/>
    </source>
</evidence>
<gene>
    <name evidence="1" type="ORF">M9458_006513</name>
</gene>
<keyword evidence="2" id="KW-1185">Reference proteome</keyword>
<dbReference type="InterPro" id="IPR027417">
    <property type="entry name" value="P-loop_NTPase"/>
</dbReference>
<evidence type="ECO:0000313" key="1">
    <source>
        <dbReference type="EMBL" id="KAL0197973.1"/>
    </source>
</evidence>
<dbReference type="Proteomes" id="UP001529510">
    <property type="component" value="Unassembled WGS sequence"/>
</dbReference>
<feature type="non-terminal residue" evidence="1">
    <location>
        <position position="1"/>
    </location>
</feature>
<accession>A0ABD0RJD7</accession>
<organism evidence="1 2">
    <name type="scientific">Cirrhinus mrigala</name>
    <name type="common">Mrigala</name>
    <dbReference type="NCBI Taxonomy" id="683832"/>
    <lineage>
        <taxon>Eukaryota</taxon>
        <taxon>Metazoa</taxon>
        <taxon>Chordata</taxon>
        <taxon>Craniata</taxon>
        <taxon>Vertebrata</taxon>
        <taxon>Euteleostomi</taxon>
        <taxon>Actinopterygii</taxon>
        <taxon>Neopterygii</taxon>
        <taxon>Teleostei</taxon>
        <taxon>Ostariophysi</taxon>
        <taxon>Cypriniformes</taxon>
        <taxon>Cyprinidae</taxon>
        <taxon>Labeoninae</taxon>
        <taxon>Labeonini</taxon>
        <taxon>Cirrhinus</taxon>
    </lineage>
</organism>
<feature type="non-terminal residue" evidence="1">
    <location>
        <position position="82"/>
    </location>
</feature>
<dbReference type="EMBL" id="JAMKFB020000003">
    <property type="protein sequence ID" value="KAL0197973.1"/>
    <property type="molecule type" value="Genomic_DNA"/>
</dbReference>
<comment type="caution">
    <text evidence="1">The sequence shown here is derived from an EMBL/GenBank/DDBJ whole genome shotgun (WGS) entry which is preliminary data.</text>
</comment>
<dbReference type="AlphaFoldDB" id="A0ABD0RJD7"/>
<proteinExistence type="predicted"/>
<dbReference type="Gene3D" id="3.40.50.300">
    <property type="entry name" value="P-loop containing nucleotide triphosphate hydrolases"/>
    <property type="match status" value="1"/>
</dbReference>
<name>A0ABD0RJD7_CIRMR</name>
<protein>
    <submittedName>
        <fullName evidence="1">Uncharacterized protein</fullName>
    </submittedName>
</protein>
<dbReference type="Gene3D" id="1.20.1320.30">
    <property type="match status" value="1"/>
</dbReference>
<sequence>NRVELKQLASIAFYENPKLDRLQCTLLDEFRNKESRAILFSKTRRGTRCLYDWVNSNPELQKVNIRAGILTGAGTGANHMTQ</sequence>